<sequence length="99" mass="11128">MCHVNLVKTMRTTMSSNHTIQEGDGFCVPELNMFWCKMCRNSRTKATGLVNMLAKAGKSFIIHSKMSPVVDMGLKAAPRGRSRYTKSNIKRQITICKCT</sequence>
<organism evidence="1 2">
    <name type="scientific">Ataeniobius toweri</name>
    <dbReference type="NCBI Taxonomy" id="208326"/>
    <lineage>
        <taxon>Eukaryota</taxon>
        <taxon>Metazoa</taxon>
        <taxon>Chordata</taxon>
        <taxon>Craniata</taxon>
        <taxon>Vertebrata</taxon>
        <taxon>Euteleostomi</taxon>
        <taxon>Actinopterygii</taxon>
        <taxon>Neopterygii</taxon>
        <taxon>Teleostei</taxon>
        <taxon>Neoteleostei</taxon>
        <taxon>Acanthomorphata</taxon>
        <taxon>Ovalentaria</taxon>
        <taxon>Atherinomorphae</taxon>
        <taxon>Cyprinodontiformes</taxon>
        <taxon>Goodeidae</taxon>
        <taxon>Ataeniobius</taxon>
    </lineage>
</organism>
<protein>
    <submittedName>
        <fullName evidence="1">Uncharacterized protein</fullName>
    </submittedName>
</protein>
<evidence type="ECO:0000313" key="2">
    <source>
        <dbReference type="Proteomes" id="UP001345963"/>
    </source>
</evidence>
<dbReference type="Proteomes" id="UP001345963">
    <property type="component" value="Unassembled WGS sequence"/>
</dbReference>
<keyword evidence="2" id="KW-1185">Reference proteome</keyword>
<comment type="caution">
    <text evidence="1">The sequence shown here is derived from an EMBL/GenBank/DDBJ whole genome shotgun (WGS) entry which is preliminary data.</text>
</comment>
<gene>
    <name evidence="1" type="ORF">ATANTOWER_015530</name>
</gene>
<accession>A0ABU7BGU7</accession>
<dbReference type="EMBL" id="JAHUTI010052386">
    <property type="protein sequence ID" value="MED6249518.1"/>
    <property type="molecule type" value="Genomic_DNA"/>
</dbReference>
<proteinExistence type="predicted"/>
<name>A0ABU7BGU7_9TELE</name>
<evidence type="ECO:0000313" key="1">
    <source>
        <dbReference type="EMBL" id="MED6249518.1"/>
    </source>
</evidence>
<reference evidence="1 2" key="1">
    <citation type="submission" date="2021-07" db="EMBL/GenBank/DDBJ databases">
        <authorList>
            <person name="Palmer J.M."/>
        </authorList>
    </citation>
    <scope>NUCLEOTIDE SEQUENCE [LARGE SCALE GENOMIC DNA]</scope>
    <source>
        <strain evidence="1 2">AT_MEX2019</strain>
        <tissue evidence="1">Muscle</tissue>
    </source>
</reference>